<dbReference type="PROSITE" id="PS51257">
    <property type="entry name" value="PROKAR_LIPOPROTEIN"/>
    <property type="match status" value="1"/>
</dbReference>
<comment type="caution">
    <text evidence="2">The sequence shown here is derived from an EMBL/GenBank/DDBJ whole genome shotgun (WGS) entry which is preliminary data.</text>
</comment>
<evidence type="ECO:0000313" key="2">
    <source>
        <dbReference type="EMBL" id="MBO8455308.1"/>
    </source>
</evidence>
<accession>A0A9D9HK46</accession>
<sequence length="243" mass="26359">MRFTCIATAILAIAAIATSCEKTNPEEGNPGEGQTEEPAILETPALSVEDQTATSFNVTWEAVENADSYTYTINDGEEQKTSGTSISCSSGLSGGKYTVKVKATSGNERYTDSGWASCEVDLAGTFTLDVYLSDLYASYGQYRYNSIWFTAKGTDITAASYTCYTYREGFSDEDMTAEFEAGGNYIYPVAGQELALLLTAGFENGFIGLPAETTFEIAFYVTFSDGEKRLYRKTVTTEAAPEM</sequence>
<dbReference type="AlphaFoldDB" id="A0A9D9HK46"/>
<keyword evidence="1" id="KW-0732">Signal</keyword>
<name>A0A9D9HK46_9BACT</name>
<feature type="chain" id="PRO_5039380018" evidence="1">
    <location>
        <begin position="20"/>
        <end position="243"/>
    </location>
</feature>
<dbReference type="EMBL" id="JADIMK010000024">
    <property type="protein sequence ID" value="MBO8455308.1"/>
    <property type="molecule type" value="Genomic_DNA"/>
</dbReference>
<reference evidence="2" key="2">
    <citation type="journal article" date="2021" name="PeerJ">
        <title>Extensive microbial diversity within the chicken gut microbiome revealed by metagenomics and culture.</title>
        <authorList>
            <person name="Gilroy R."/>
            <person name="Ravi A."/>
            <person name="Getino M."/>
            <person name="Pursley I."/>
            <person name="Horton D.L."/>
            <person name="Alikhan N.F."/>
            <person name="Baker D."/>
            <person name="Gharbi K."/>
            <person name="Hall N."/>
            <person name="Watson M."/>
            <person name="Adriaenssens E.M."/>
            <person name="Foster-Nyarko E."/>
            <person name="Jarju S."/>
            <person name="Secka A."/>
            <person name="Antonio M."/>
            <person name="Oren A."/>
            <person name="Chaudhuri R.R."/>
            <person name="La Ragione R."/>
            <person name="Hildebrand F."/>
            <person name="Pallen M.J."/>
        </authorList>
    </citation>
    <scope>NUCLEOTIDE SEQUENCE</scope>
    <source>
        <strain evidence="2">B1-3475</strain>
    </source>
</reference>
<feature type="signal peptide" evidence="1">
    <location>
        <begin position="1"/>
        <end position="19"/>
    </location>
</feature>
<gene>
    <name evidence="2" type="ORF">IAC08_02745</name>
</gene>
<evidence type="ECO:0000256" key="1">
    <source>
        <dbReference type="SAM" id="SignalP"/>
    </source>
</evidence>
<reference evidence="2" key="1">
    <citation type="submission" date="2020-10" db="EMBL/GenBank/DDBJ databases">
        <authorList>
            <person name="Gilroy R."/>
        </authorList>
    </citation>
    <scope>NUCLEOTIDE SEQUENCE</scope>
    <source>
        <strain evidence="2">B1-3475</strain>
    </source>
</reference>
<protein>
    <submittedName>
        <fullName evidence="2">Fibronectin type III domain-containing protein</fullName>
    </submittedName>
</protein>
<proteinExistence type="predicted"/>
<evidence type="ECO:0000313" key="3">
    <source>
        <dbReference type="Proteomes" id="UP000823617"/>
    </source>
</evidence>
<organism evidence="2 3">
    <name type="scientific">Candidatus Cryptobacteroides intestinigallinarum</name>
    <dbReference type="NCBI Taxonomy" id="2840767"/>
    <lineage>
        <taxon>Bacteria</taxon>
        <taxon>Pseudomonadati</taxon>
        <taxon>Bacteroidota</taxon>
        <taxon>Bacteroidia</taxon>
        <taxon>Bacteroidales</taxon>
        <taxon>Candidatus Cryptobacteroides</taxon>
    </lineage>
</organism>
<dbReference type="Proteomes" id="UP000823617">
    <property type="component" value="Unassembled WGS sequence"/>
</dbReference>